<keyword evidence="3" id="KW-1003">Cell membrane</keyword>
<evidence type="ECO:0000256" key="2">
    <source>
        <dbReference type="ARBA" id="ARBA00006337"/>
    </source>
</evidence>
<keyword evidence="3" id="KW-0472">Membrane</keyword>
<evidence type="ECO:0000313" key="9">
    <source>
        <dbReference type="Proteomes" id="UP000580856"/>
    </source>
</evidence>
<proteinExistence type="inferred from homology"/>
<dbReference type="PANTHER" id="PTHR22777:SF32">
    <property type="entry name" value="UPF0053 INNER MEMBRANE PROTEIN YFJD"/>
    <property type="match status" value="1"/>
</dbReference>
<reference evidence="8 9" key="1">
    <citation type="submission" date="2020-03" db="EMBL/GenBank/DDBJ databases">
        <title>Genomic Encyclopedia of Type Strains, Phase IV (KMG-IV): sequencing the most valuable type-strain genomes for metagenomic binning, comparative biology and taxonomic classification.</title>
        <authorList>
            <person name="Goeker M."/>
        </authorList>
    </citation>
    <scope>NUCLEOTIDE SEQUENCE [LARGE SCALE GENOMIC DNA]</scope>
    <source>
        <strain evidence="8 9">DSM 24233</strain>
    </source>
</reference>
<feature type="domain" description="CBS" evidence="7">
    <location>
        <begin position="60"/>
        <end position="122"/>
    </location>
</feature>
<comment type="caution">
    <text evidence="8">The sequence shown here is derived from an EMBL/GenBank/DDBJ whole genome shotgun (WGS) entry which is preliminary data.</text>
</comment>
<dbReference type="GO" id="GO:0050660">
    <property type="term" value="F:flavin adenine dinucleotide binding"/>
    <property type="evidence" value="ECO:0007669"/>
    <property type="project" value="InterPro"/>
</dbReference>
<dbReference type="RefSeq" id="WP_167939850.1">
    <property type="nucleotide sequence ID" value="NZ_JAATJA010000001.1"/>
</dbReference>
<dbReference type="InterPro" id="IPR000644">
    <property type="entry name" value="CBS_dom"/>
</dbReference>
<sequence length="280" mass="31650">MEDDSEGLFATLFSKLFGHKDGNLEELILEARQDGEINPTEVAMLLNVLRLGRKQVREIMIPRTDIQCAEVDDPLEEIAQLIIECGHSRIPIYKENRDNIVGIVHAKDLLRLSQSHPQKQPTCRDIMREPLLIPETKNVTDMLQVFRASKIHLAIALDEYGGTSGLVTLEDVMEEIVGEIEDEYDLPRPDEIQVLSDDTIMINGRTPLEEIDDRLGLELTSEQVETLSGYLCELAGRVPMQGETFTVDGKIFEVKDADAKQIHWVLIKPRPKTPSDPEEN</sequence>
<comment type="subcellular location">
    <subcellularLocation>
        <location evidence="1">Cell membrane</location>
        <topology evidence="1">Multi-pass membrane protein</topology>
    </subcellularLocation>
</comment>
<dbReference type="InterPro" id="IPR016169">
    <property type="entry name" value="FAD-bd_PCMH_sub2"/>
</dbReference>
<evidence type="ECO:0000256" key="1">
    <source>
        <dbReference type="ARBA" id="ARBA00004651"/>
    </source>
</evidence>
<dbReference type="GO" id="GO:0005886">
    <property type="term" value="C:plasma membrane"/>
    <property type="evidence" value="ECO:0007669"/>
    <property type="project" value="UniProtKB-SubCell"/>
</dbReference>
<dbReference type="Pfam" id="PF00571">
    <property type="entry name" value="CBS"/>
    <property type="match status" value="2"/>
</dbReference>
<dbReference type="EMBL" id="JAATJA010000001">
    <property type="protein sequence ID" value="NJB66738.1"/>
    <property type="molecule type" value="Genomic_DNA"/>
</dbReference>
<dbReference type="FunFam" id="3.10.580.10:FF:000002">
    <property type="entry name" value="Magnesium/cobalt efflux protein CorC"/>
    <property type="match status" value="1"/>
</dbReference>
<dbReference type="AlphaFoldDB" id="A0A846QEE3"/>
<dbReference type="InterPro" id="IPR044751">
    <property type="entry name" value="Ion_transp-like_CBS"/>
</dbReference>
<dbReference type="SUPFAM" id="SSF56176">
    <property type="entry name" value="FAD-binding/transporter-associated domain-like"/>
    <property type="match status" value="1"/>
</dbReference>
<name>A0A846QEE3_9BACT</name>
<keyword evidence="9" id="KW-1185">Reference proteome</keyword>
<dbReference type="InterPro" id="IPR036318">
    <property type="entry name" value="FAD-bd_PCMH-like_sf"/>
</dbReference>
<dbReference type="CDD" id="cd04590">
    <property type="entry name" value="CBS_pair_CorC_HlyC_assoc"/>
    <property type="match status" value="1"/>
</dbReference>
<evidence type="ECO:0000256" key="5">
    <source>
        <dbReference type="ARBA" id="ARBA00023122"/>
    </source>
</evidence>
<dbReference type="Gene3D" id="3.30.465.10">
    <property type="match status" value="1"/>
</dbReference>
<dbReference type="InterPro" id="IPR046342">
    <property type="entry name" value="CBS_dom_sf"/>
</dbReference>
<dbReference type="PANTHER" id="PTHR22777">
    <property type="entry name" value="HEMOLYSIN-RELATED"/>
    <property type="match status" value="1"/>
</dbReference>
<feature type="domain" description="CBS" evidence="7">
    <location>
        <begin position="126"/>
        <end position="183"/>
    </location>
</feature>
<comment type="similarity">
    <text evidence="2">Belongs to the UPF0053 family.</text>
</comment>
<dbReference type="InterPro" id="IPR005170">
    <property type="entry name" value="Transptr-assoc_dom"/>
</dbReference>
<accession>A0A846QEE3</accession>
<organism evidence="8 9">
    <name type="scientific">Desulfobaculum xiamenense</name>
    <dbReference type="NCBI Taxonomy" id="995050"/>
    <lineage>
        <taxon>Bacteria</taxon>
        <taxon>Pseudomonadati</taxon>
        <taxon>Thermodesulfobacteriota</taxon>
        <taxon>Desulfovibrionia</taxon>
        <taxon>Desulfovibrionales</taxon>
        <taxon>Desulfovibrionaceae</taxon>
        <taxon>Desulfobaculum</taxon>
    </lineage>
</organism>
<dbReference type="PROSITE" id="PS51371">
    <property type="entry name" value="CBS"/>
    <property type="match status" value="2"/>
</dbReference>
<keyword evidence="5 6" id="KW-0129">CBS domain</keyword>
<evidence type="ECO:0000313" key="8">
    <source>
        <dbReference type="EMBL" id="NJB66738.1"/>
    </source>
</evidence>
<gene>
    <name evidence="8" type="ORF">GGQ74_000378</name>
</gene>
<evidence type="ECO:0000256" key="3">
    <source>
        <dbReference type="ARBA" id="ARBA00022475"/>
    </source>
</evidence>
<keyword evidence="4" id="KW-0677">Repeat</keyword>
<evidence type="ECO:0000256" key="6">
    <source>
        <dbReference type="PROSITE-ProRule" id="PRU00703"/>
    </source>
</evidence>
<dbReference type="Proteomes" id="UP000580856">
    <property type="component" value="Unassembled WGS sequence"/>
</dbReference>
<evidence type="ECO:0000259" key="7">
    <source>
        <dbReference type="PROSITE" id="PS51371"/>
    </source>
</evidence>
<dbReference type="SMART" id="SM00116">
    <property type="entry name" value="CBS"/>
    <property type="match status" value="2"/>
</dbReference>
<protein>
    <submittedName>
        <fullName evidence="8">Magnesium and cobalt transporter</fullName>
    </submittedName>
</protein>
<dbReference type="SUPFAM" id="SSF54631">
    <property type="entry name" value="CBS-domain pair"/>
    <property type="match status" value="1"/>
</dbReference>
<evidence type="ECO:0000256" key="4">
    <source>
        <dbReference type="ARBA" id="ARBA00022737"/>
    </source>
</evidence>
<dbReference type="Pfam" id="PF03471">
    <property type="entry name" value="CorC_HlyC"/>
    <property type="match status" value="1"/>
</dbReference>
<dbReference type="SMART" id="SM01091">
    <property type="entry name" value="CorC_HlyC"/>
    <property type="match status" value="1"/>
</dbReference>
<dbReference type="Gene3D" id="3.10.580.10">
    <property type="entry name" value="CBS-domain"/>
    <property type="match status" value="1"/>
</dbReference>